<keyword evidence="2" id="KW-1133">Transmembrane helix</keyword>
<dbReference type="Proteomes" id="UP000199182">
    <property type="component" value="Unassembled WGS sequence"/>
</dbReference>
<protein>
    <submittedName>
        <fullName evidence="3">Uncharacterized protein</fullName>
    </submittedName>
</protein>
<keyword evidence="2" id="KW-0812">Transmembrane</keyword>
<evidence type="ECO:0000313" key="3">
    <source>
        <dbReference type="EMBL" id="SDN84589.1"/>
    </source>
</evidence>
<reference evidence="3 4" key="1">
    <citation type="submission" date="2016-10" db="EMBL/GenBank/DDBJ databases">
        <authorList>
            <person name="de Groot N.N."/>
        </authorList>
    </citation>
    <scope>NUCLEOTIDE SEQUENCE [LARGE SCALE GENOMIC DNA]</scope>
    <source>
        <strain evidence="3 4">CGMCC 1.5012</strain>
    </source>
</reference>
<keyword evidence="4" id="KW-1185">Reference proteome</keyword>
<feature type="transmembrane region" description="Helical" evidence="2">
    <location>
        <begin position="7"/>
        <end position="27"/>
    </location>
</feature>
<dbReference type="AlphaFoldDB" id="A0A1H0EQK7"/>
<dbReference type="RefSeq" id="WP_092642430.1">
    <property type="nucleotide sequence ID" value="NZ_FNID01000035.1"/>
</dbReference>
<accession>A0A1H0EQK7</accession>
<evidence type="ECO:0000256" key="1">
    <source>
        <dbReference type="SAM" id="MobiDB-lite"/>
    </source>
</evidence>
<proteinExistence type="predicted"/>
<evidence type="ECO:0000313" key="4">
    <source>
        <dbReference type="Proteomes" id="UP000199182"/>
    </source>
</evidence>
<feature type="region of interest" description="Disordered" evidence="1">
    <location>
        <begin position="59"/>
        <end position="78"/>
    </location>
</feature>
<dbReference type="EMBL" id="FNID01000035">
    <property type="protein sequence ID" value="SDN84589.1"/>
    <property type="molecule type" value="Genomic_DNA"/>
</dbReference>
<sequence>MRRGSILAAIGFITVVAGIAAAVYYFANKKGFNCCCFGKKHEDDDVIIVENSDDLGDFASPDTAEDTIPVNDNTNPAE</sequence>
<name>A0A1H0EQK7_9FIRM</name>
<evidence type="ECO:0000256" key="2">
    <source>
        <dbReference type="SAM" id="Phobius"/>
    </source>
</evidence>
<keyword evidence="2" id="KW-0472">Membrane</keyword>
<organism evidence="3 4">
    <name type="scientific">Acetanaerobacterium elongatum</name>
    <dbReference type="NCBI Taxonomy" id="258515"/>
    <lineage>
        <taxon>Bacteria</taxon>
        <taxon>Bacillati</taxon>
        <taxon>Bacillota</taxon>
        <taxon>Clostridia</taxon>
        <taxon>Eubacteriales</taxon>
        <taxon>Oscillospiraceae</taxon>
        <taxon>Acetanaerobacterium</taxon>
    </lineage>
</organism>
<gene>
    <name evidence="3" type="ORF">SAMN05192585_13516</name>
</gene>